<evidence type="ECO:0000313" key="3">
    <source>
        <dbReference type="Proteomes" id="UP001056500"/>
    </source>
</evidence>
<keyword evidence="3" id="KW-1185">Reference proteome</keyword>
<protein>
    <submittedName>
        <fullName evidence="2">Uncharacterized protein</fullName>
    </submittedName>
</protein>
<organism evidence="2 3">
    <name type="scientific">Brevibacillus ruminantium</name>
    <dbReference type="NCBI Taxonomy" id="2950604"/>
    <lineage>
        <taxon>Bacteria</taxon>
        <taxon>Bacillati</taxon>
        <taxon>Bacillota</taxon>
        <taxon>Bacilli</taxon>
        <taxon>Bacillales</taxon>
        <taxon>Paenibacillaceae</taxon>
        <taxon>Brevibacillus</taxon>
    </lineage>
</organism>
<dbReference type="Proteomes" id="UP001056500">
    <property type="component" value="Chromosome"/>
</dbReference>
<reference evidence="2" key="1">
    <citation type="submission" date="2022-06" db="EMBL/GenBank/DDBJ databases">
        <title>Genome sequencing of Brevibacillus sp. BB3-R1.</title>
        <authorList>
            <person name="Heo J."/>
            <person name="Lee D."/>
            <person name="Won M."/>
            <person name="Han B.-H."/>
            <person name="Hong S.-B."/>
            <person name="Kwon S.-W."/>
        </authorList>
    </citation>
    <scope>NUCLEOTIDE SEQUENCE</scope>
    <source>
        <strain evidence="2">BB3-R1</strain>
    </source>
</reference>
<name>A0ABY4WJ02_9BACL</name>
<keyword evidence="1" id="KW-1133">Transmembrane helix</keyword>
<accession>A0ABY4WJ02</accession>
<feature type="transmembrane region" description="Helical" evidence="1">
    <location>
        <begin position="6"/>
        <end position="30"/>
    </location>
</feature>
<evidence type="ECO:0000256" key="1">
    <source>
        <dbReference type="SAM" id="Phobius"/>
    </source>
</evidence>
<proteinExistence type="predicted"/>
<gene>
    <name evidence="2" type="ORF">NDK47_07315</name>
</gene>
<evidence type="ECO:0000313" key="2">
    <source>
        <dbReference type="EMBL" id="USG67092.1"/>
    </source>
</evidence>
<dbReference type="RefSeq" id="WP_251874195.1">
    <property type="nucleotide sequence ID" value="NZ_CP098755.1"/>
</dbReference>
<keyword evidence="1" id="KW-0472">Membrane</keyword>
<dbReference type="EMBL" id="CP098755">
    <property type="protein sequence ID" value="USG67092.1"/>
    <property type="molecule type" value="Genomic_DNA"/>
</dbReference>
<sequence length="53" mass="5923">MHMGYLIIGIICGLAGIGMLLYAMVTSPAIRNRDKLLKKKAAEHHRPNHDSHE</sequence>
<keyword evidence="1" id="KW-0812">Transmembrane</keyword>